<gene>
    <name evidence="2" type="ORF">LKD31_08470</name>
</gene>
<evidence type="ECO:0000313" key="2">
    <source>
        <dbReference type="EMBL" id="MCC2137049.1"/>
    </source>
</evidence>
<evidence type="ECO:0000259" key="1">
    <source>
        <dbReference type="PROSITE" id="PS50943"/>
    </source>
</evidence>
<dbReference type="Proteomes" id="UP001199424">
    <property type="component" value="Unassembled WGS sequence"/>
</dbReference>
<accession>A0AAE3AMS6</accession>
<comment type="caution">
    <text evidence="2">The sequence shown here is derived from an EMBL/GenBank/DDBJ whole genome shotgun (WGS) entry which is preliminary data.</text>
</comment>
<dbReference type="PROSITE" id="PS50943">
    <property type="entry name" value="HTH_CROC1"/>
    <property type="match status" value="1"/>
</dbReference>
<feature type="domain" description="HTH cro/C1-type" evidence="1">
    <location>
        <begin position="11"/>
        <end position="65"/>
    </location>
</feature>
<dbReference type="Pfam" id="PF01381">
    <property type="entry name" value="HTH_3"/>
    <property type="match status" value="1"/>
</dbReference>
<sequence length="105" mass="12219">MNFLDLFAQKLREKREQKKITQRELAERLNMCTRTVIEIEKCKSNPKFETVALISEEMDISLDGIVFHDRAPQTVAKCVLDYFAGKGEEESQRYIDLCMSADKLK</sequence>
<dbReference type="RefSeq" id="WP_021633225.1">
    <property type="nucleotide sequence ID" value="NZ_JAJEQC010000007.1"/>
</dbReference>
<dbReference type="CDD" id="cd00093">
    <property type="entry name" value="HTH_XRE"/>
    <property type="match status" value="1"/>
</dbReference>
<dbReference type="AlphaFoldDB" id="A0AAE3AMS6"/>
<name>A0AAE3AMS6_9FIRM</name>
<dbReference type="InterPro" id="IPR010982">
    <property type="entry name" value="Lambda_DNA-bd_dom_sf"/>
</dbReference>
<dbReference type="SMART" id="SM00530">
    <property type="entry name" value="HTH_XRE"/>
    <property type="match status" value="1"/>
</dbReference>
<dbReference type="Gene3D" id="1.10.260.40">
    <property type="entry name" value="lambda repressor-like DNA-binding domains"/>
    <property type="match status" value="1"/>
</dbReference>
<dbReference type="SUPFAM" id="SSF47413">
    <property type="entry name" value="lambda repressor-like DNA-binding domains"/>
    <property type="match status" value="1"/>
</dbReference>
<evidence type="ECO:0000313" key="3">
    <source>
        <dbReference type="Proteomes" id="UP001199424"/>
    </source>
</evidence>
<protein>
    <submittedName>
        <fullName evidence="2">Helix-turn-helix domain-containing protein</fullName>
    </submittedName>
</protein>
<dbReference type="InterPro" id="IPR001387">
    <property type="entry name" value="Cro/C1-type_HTH"/>
</dbReference>
<proteinExistence type="predicted"/>
<reference evidence="2" key="1">
    <citation type="submission" date="2021-10" db="EMBL/GenBank/DDBJ databases">
        <title>Anaerobic single-cell dispensing facilitates the cultivation of human gut bacteria.</title>
        <authorList>
            <person name="Afrizal A."/>
        </authorList>
    </citation>
    <scope>NUCLEOTIDE SEQUENCE</scope>
    <source>
        <strain evidence="2">CLA-AA-H250</strain>
    </source>
</reference>
<dbReference type="EMBL" id="JAJEQC010000007">
    <property type="protein sequence ID" value="MCC2137049.1"/>
    <property type="molecule type" value="Genomic_DNA"/>
</dbReference>
<organism evidence="2 3">
    <name type="scientific">Hominenteromicrobium mulieris</name>
    <dbReference type="NCBI Taxonomy" id="2885357"/>
    <lineage>
        <taxon>Bacteria</taxon>
        <taxon>Bacillati</taxon>
        <taxon>Bacillota</taxon>
        <taxon>Clostridia</taxon>
        <taxon>Eubacteriales</taxon>
        <taxon>Oscillospiraceae</taxon>
        <taxon>Hominenteromicrobium</taxon>
    </lineage>
</organism>
<dbReference type="GO" id="GO:0003677">
    <property type="term" value="F:DNA binding"/>
    <property type="evidence" value="ECO:0007669"/>
    <property type="project" value="InterPro"/>
</dbReference>
<keyword evidence="3" id="KW-1185">Reference proteome</keyword>